<evidence type="ECO:0000256" key="1">
    <source>
        <dbReference type="SAM" id="Phobius"/>
    </source>
</evidence>
<feature type="transmembrane region" description="Helical" evidence="1">
    <location>
        <begin position="145"/>
        <end position="165"/>
    </location>
</feature>
<keyword evidence="1" id="KW-0812">Transmembrane</keyword>
<dbReference type="InterPro" id="IPR036890">
    <property type="entry name" value="HATPase_C_sf"/>
</dbReference>
<feature type="transmembrane region" description="Helical" evidence="1">
    <location>
        <begin position="86"/>
        <end position="102"/>
    </location>
</feature>
<organism evidence="3 4">
    <name type="scientific">Hymenobacter sediminicola</name>
    <dbReference type="NCBI Taxonomy" id="2761579"/>
    <lineage>
        <taxon>Bacteria</taxon>
        <taxon>Pseudomonadati</taxon>
        <taxon>Bacteroidota</taxon>
        <taxon>Cytophagia</taxon>
        <taxon>Cytophagales</taxon>
        <taxon>Hymenobacteraceae</taxon>
        <taxon>Hymenobacter</taxon>
    </lineage>
</organism>
<dbReference type="GO" id="GO:0016020">
    <property type="term" value="C:membrane"/>
    <property type="evidence" value="ECO:0007669"/>
    <property type="project" value="InterPro"/>
</dbReference>
<keyword evidence="1" id="KW-0472">Membrane</keyword>
<evidence type="ECO:0000259" key="2">
    <source>
        <dbReference type="Pfam" id="PF06580"/>
    </source>
</evidence>
<keyword evidence="3" id="KW-0418">Kinase</keyword>
<evidence type="ECO:0000313" key="4">
    <source>
        <dbReference type="Proteomes" id="UP000515489"/>
    </source>
</evidence>
<dbReference type="Gene3D" id="3.30.565.10">
    <property type="entry name" value="Histidine kinase-like ATPase, C-terminal domain"/>
    <property type="match status" value="1"/>
</dbReference>
<keyword evidence="1" id="KW-1133">Transmembrane helix</keyword>
<accession>A0A7G7W8D3</accession>
<dbReference type="PANTHER" id="PTHR34220:SF7">
    <property type="entry name" value="SENSOR HISTIDINE KINASE YPDA"/>
    <property type="match status" value="1"/>
</dbReference>
<dbReference type="PANTHER" id="PTHR34220">
    <property type="entry name" value="SENSOR HISTIDINE KINASE YPDA"/>
    <property type="match status" value="1"/>
</dbReference>
<keyword evidence="4" id="KW-1185">Reference proteome</keyword>
<dbReference type="GO" id="GO:0000155">
    <property type="term" value="F:phosphorelay sensor kinase activity"/>
    <property type="evidence" value="ECO:0007669"/>
    <property type="project" value="InterPro"/>
</dbReference>
<sequence>MQKLTAPLPAPDRPSRFPLVFEGLVWALYVGLYKYNFFMQEAGRLVPLTERANFPYPQLILFALLATLYIVPYYRVLLPLLLRRRRYALLGIGALLYTWWGIKLNLVLAHGLFQYIPSPPQLASYYQQEYLEAAATLLGRAQYHISLLFTDLLAFSCVAFVRIAFEHEYRRRHLEKDHLALQMEQLKAQLQPHFLFNTLNSIYGLSLAGSPETPRFILLLSELMRYVLYDSGKQQIGLPEEVEFLENYFELEQRKYAGARVEFRAVGDTAGVQVPPLLLLPLVENSFKHGRHHFSDAATVQATLTTTPGQLHFLIENDMLPEAPAASAKRSGGIGLQNIRQRLNLYYPNAHELHLTEHDGRYRAELMLRV</sequence>
<dbReference type="Proteomes" id="UP000515489">
    <property type="component" value="Chromosome"/>
</dbReference>
<dbReference type="EMBL" id="CP060202">
    <property type="protein sequence ID" value="QNH62626.1"/>
    <property type="molecule type" value="Genomic_DNA"/>
</dbReference>
<dbReference type="Pfam" id="PF06580">
    <property type="entry name" value="His_kinase"/>
    <property type="match status" value="1"/>
</dbReference>
<dbReference type="RefSeq" id="WP_185888532.1">
    <property type="nucleotide sequence ID" value="NZ_CP060202.1"/>
</dbReference>
<gene>
    <name evidence="3" type="ORF">H4317_02025</name>
</gene>
<dbReference type="AlphaFoldDB" id="A0A7G7W8D3"/>
<feature type="domain" description="Signal transduction histidine kinase internal region" evidence="2">
    <location>
        <begin position="182"/>
        <end position="256"/>
    </location>
</feature>
<feature type="transmembrane region" description="Helical" evidence="1">
    <location>
        <begin position="55"/>
        <end position="74"/>
    </location>
</feature>
<dbReference type="InterPro" id="IPR050640">
    <property type="entry name" value="Bact_2-comp_sensor_kinase"/>
</dbReference>
<dbReference type="InterPro" id="IPR010559">
    <property type="entry name" value="Sig_transdc_His_kin_internal"/>
</dbReference>
<feature type="transmembrane region" description="Helical" evidence="1">
    <location>
        <begin position="17"/>
        <end position="35"/>
    </location>
</feature>
<keyword evidence="3" id="KW-0808">Transferase</keyword>
<reference evidence="3 4" key="1">
    <citation type="submission" date="2020-08" db="EMBL/GenBank/DDBJ databases">
        <title>Hymenobacter sp. S2-20-2 genome sequencing.</title>
        <authorList>
            <person name="Jin L."/>
        </authorList>
    </citation>
    <scope>NUCLEOTIDE SEQUENCE [LARGE SCALE GENOMIC DNA]</scope>
    <source>
        <strain evidence="3 4">S2-20-2</strain>
    </source>
</reference>
<dbReference type="KEGG" id="hsk:H4317_02025"/>
<evidence type="ECO:0000313" key="3">
    <source>
        <dbReference type="EMBL" id="QNH62626.1"/>
    </source>
</evidence>
<name>A0A7G7W8D3_9BACT</name>
<proteinExistence type="predicted"/>
<protein>
    <submittedName>
        <fullName evidence="3">Sensor histidine kinase</fullName>
    </submittedName>
</protein>